<dbReference type="STRING" id="29655.A0A0K9NM20"/>
<keyword evidence="2" id="KW-0805">Transcription regulation</keyword>
<evidence type="ECO:0000313" key="9">
    <source>
        <dbReference type="Proteomes" id="UP000036987"/>
    </source>
</evidence>
<name>A0A0K9NM20_ZOSMR</name>
<dbReference type="GO" id="GO:0005634">
    <property type="term" value="C:nucleus"/>
    <property type="evidence" value="ECO:0007669"/>
    <property type="project" value="UniProtKB-SubCell"/>
</dbReference>
<dbReference type="EMBL" id="LFYR01002015">
    <property type="protein sequence ID" value="KMZ57834.1"/>
    <property type="molecule type" value="Genomic_DNA"/>
</dbReference>
<dbReference type="AlphaFoldDB" id="A0A0K9NM20"/>
<dbReference type="SMART" id="SM00380">
    <property type="entry name" value="AP2"/>
    <property type="match status" value="1"/>
</dbReference>
<dbReference type="OrthoDB" id="786597at2759"/>
<dbReference type="Pfam" id="PF00847">
    <property type="entry name" value="AP2"/>
    <property type="match status" value="1"/>
</dbReference>
<evidence type="ECO:0000256" key="2">
    <source>
        <dbReference type="ARBA" id="ARBA00023015"/>
    </source>
</evidence>
<keyword evidence="3" id="KW-0238">DNA-binding</keyword>
<dbReference type="PANTHER" id="PTHR31190">
    <property type="entry name" value="DNA-BINDING DOMAIN"/>
    <property type="match status" value="1"/>
</dbReference>
<dbReference type="SUPFAM" id="SSF54171">
    <property type="entry name" value="DNA-binding domain"/>
    <property type="match status" value="1"/>
</dbReference>
<dbReference type="InterPro" id="IPR036955">
    <property type="entry name" value="AP2/ERF_dom_sf"/>
</dbReference>
<accession>A0A0K9NM20</accession>
<dbReference type="InterPro" id="IPR001471">
    <property type="entry name" value="AP2/ERF_dom"/>
</dbReference>
<feature type="compositionally biased region" description="Polar residues" evidence="6">
    <location>
        <begin position="161"/>
        <end position="179"/>
    </location>
</feature>
<dbReference type="Proteomes" id="UP000036987">
    <property type="component" value="Unassembled WGS sequence"/>
</dbReference>
<dbReference type="PRINTS" id="PR00367">
    <property type="entry name" value="ETHRSPELEMNT"/>
</dbReference>
<comment type="subcellular location">
    <subcellularLocation>
        <location evidence="1">Nucleus</location>
    </subcellularLocation>
</comment>
<proteinExistence type="predicted"/>
<evidence type="ECO:0000256" key="5">
    <source>
        <dbReference type="ARBA" id="ARBA00023242"/>
    </source>
</evidence>
<dbReference type="InterPro" id="IPR044808">
    <property type="entry name" value="ERF_plant"/>
</dbReference>
<dbReference type="GO" id="GO:0003700">
    <property type="term" value="F:DNA-binding transcription factor activity"/>
    <property type="evidence" value="ECO:0007669"/>
    <property type="project" value="InterPro"/>
</dbReference>
<dbReference type="GO" id="GO:0009873">
    <property type="term" value="P:ethylene-activated signaling pathway"/>
    <property type="evidence" value="ECO:0007669"/>
    <property type="project" value="InterPro"/>
</dbReference>
<evidence type="ECO:0000259" key="7">
    <source>
        <dbReference type="PROSITE" id="PS51032"/>
    </source>
</evidence>
<evidence type="ECO:0000313" key="8">
    <source>
        <dbReference type="EMBL" id="KMZ57834.1"/>
    </source>
</evidence>
<evidence type="ECO:0000256" key="3">
    <source>
        <dbReference type="ARBA" id="ARBA00023125"/>
    </source>
</evidence>
<keyword evidence="9" id="KW-1185">Reference proteome</keyword>
<organism evidence="8 9">
    <name type="scientific">Zostera marina</name>
    <name type="common">Eelgrass</name>
    <dbReference type="NCBI Taxonomy" id="29655"/>
    <lineage>
        <taxon>Eukaryota</taxon>
        <taxon>Viridiplantae</taxon>
        <taxon>Streptophyta</taxon>
        <taxon>Embryophyta</taxon>
        <taxon>Tracheophyta</taxon>
        <taxon>Spermatophyta</taxon>
        <taxon>Magnoliopsida</taxon>
        <taxon>Liliopsida</taxon>
        <taxon>Zosteraceae</taxon>
        <taxon>Zostera</taxon>
    </lineage>
</organism>
<evidence type="ECO:0000256" key="6">
    <source>
        <dbReference type="SAM" id="MobiDB-lite"/>
    </source>
</evidence>
<sequence>MENANDDPASSSGELFISEDSDRHPAMVMLSEHNKALEMSIIVSTLTHVIAGDRQQIGDVFIPPVLSSPSTSVVSHEATENNSSRRYRGVRQRPWGKWAAEIRDPHKATRVWLGTYNTAKAAALAYDAAALRFRGNKAKLNFPENVHLVHHQPPLPPSDSFFPTNMSTDSTANNINDRM</sequence>
<feature type="domain" description="AP2/ERF" evidence="7">
    <location>
        <begin position="86"/>
        <end position="143"/>
    </location>
</feature>
<evidence type="ECO:0000256" key="1">
    <source>
        <dbReference type="ARBA" id="ARBA00004123"/>
    </source>
</evidence>
<dbReference type="PROSITE" id="PS51032">
    <property type="entry name" value="AP2_ERF"/>
    <property type="match status" value="1"/>
</dbReference>
<keyword evidence="5" id="KW-0539">Nucleus</keyword>
<dbReference type="Gene3D" id="3.30.730.10">
    <property type="entry name" value="AP2/ERF domain"/>
    <property type="match status" value="1"/>
</dbReference>
<evidence type="ECO:0000256" key="4">
    <source>
        <dbReference type="ARBA" id="ARBA00023163"/>
    </source>
</evidence>
<reference evidence="9" key="1">
    <citation type="journal article" date="2016" name="Nature">
        <title>The genome of the seagrass Zostera marina reveals angiosperm adaptation to the sea.</title>
        <authorList>
            <person name="Olsen J.L."/>
            <person name="Rouze P."/>
            <person name="Verhelst B."/>
            <person name="Lin Y.-C."/>
            <person name="Bayer T."/>
            <person name="Collen J."/>
            <person name="Dattolo E."/>
            <person name="De Paoli E."/>
            <person name="Dittami S."/>
            <person name="Maumus F."/>
            <person name="Michel G."/>
            <person name="Kersting A."/>
            <person name="Lauritano C."/>
            <person name="Lohaus R."/>
            <person name="Toepel M."/>
            <person name="Tonon T."/>
            <person name="Vanneste K."/>
            <person name="Amirebrahimi M."/>
            <person name="Brakel J."/>
            <person name="Bostroem C."/>
            <person name="Chovatia M."/>
            <person name="Grimwood J."/>
            <person name="Jenkins J.W."/>
            <person name="Jueterbock A."/>
            <person name="Mraz A."/>
            <person name="Stam W.T."/>
            <person name="Tice H."/>
            <person name="Bornberg-Bauer E."/>
            <person name="Green P.J."/>
            <person name="Pearson G.A."/>
            <person name="Procaccini G."/>
            <person name="Duarte C.M."/>
            <person name="Schmutz J."/>
            <person name="Reusch T.B.H."/>
            <person name="Van de Peer Y."/>
        </authorList>
    </citation>
    <scope>NUCLEOTIDE SEQUENCE [LARGE SCALE GENOMIC DNA]</scope>
    <source>
        <strain evidence="9">cv. Finnish</strain>
    </source>
</reference>
<keyword evidence="4" id="KW-0804">Transcription</keyword>
<feature type="region of interest" description="Disordered" evidence="6">
    <location>
        <begin position="156"/>
        <end position="179"/>
    </location>
</feature>
<dbReference type="PANTHER" id="PTHR31190:SF445">
    <property type="entry name" value="ETHYLENE-RESPONSIVE TRANSCRIPTION FACTOR RAP2-6"/>
    <property type="match status" value="1"/>
</dbReference>
<dbReference type="CDD" id="cd00018">
    <property type="entry name" value="AP2"/>
    <property type="match status" value="1"/>
</dbReference>
<dbReference type="FunFam" id="3.30.730.10:FF:000001">
    <property type="entry name" value="Ethylene-responsive transcription factor 2"/>
    <property type="match status" value="1"/>
</dbReference>
<dbReference type="GO" id="GO:0003677">
    <property type="term" value="F:DNA binding"/>
    <property type="evidence" value="ECO:0007669"/>
    <property type="project" value="UniProtKB-KW"/>
</dbReference>
<comment type="caution">
    <text evidence="8">The sequence shown here is derived from an EMBL/GenBank/DDBJ whole genome shotgun (WGS) entry which is preliminary data.</text>
</comment>
<protein>
    <submittedName>
        <fullName evidence="8">Ethylene-responsive transcription factor</fullName>
    </submittedName>
</protein>
<dbReference type="InterPro" id="IPR016177">
    <property type="entry name" value="DNA-bd_dom_sf"/>
</dbReference>
<gene>
    <name evidence="8" type="ORF">ZOSMA_81G00520</name>
</gene>